<comment type="subcellular location">
    <subcellularLocation>
        <location evidence="1">Cell membrane</location>
        <topology evidence="1">Multi-pass membrane protein</topology>
    </subcellularLocation>
</comment>
<dbReference type="Gene3D" id="1.20.1250.20">
    <property type="entry name" value="MFS general substrate transporter like domains"/>
    <property type="match status" value="1"/>
</dbReference>
<keyword evidence="3" id="KW-1003">Cell membrane</keyword>
<protein>
    <submittedName>
        <fullName evidence="8">Predicted arabinose efflux permease, MFS family</fullName>
    </submittedName>
</protein>
<feature type="transmembrane region" description="Helical" evidence="7">
    <location>
        <begin position="379"/>
        <end position="398"/>
    </location>
</feature>
<organism evidence="8 9">
    <name type="scientific">Sulfobacillus thermosulfidooxidans (strain DSM 9293 / VKM B-1269 / AT-1)</name>
    <dbReference type="NCBI Taxonomy" id="929705"/>
    <lineage>
        <taxon>Bacteria</taxon>
        <taxon>Bacillati</taxon>
        <taxon>Bacillota</taxon>
        <taxon>Clostridia</taxon>
        <taxon>Eubacteriales</taxon>
        <taxon>Clostridiales Family XVII. Incertae Sedis</taxon>
        <taxon>Sulfobacillus</taxon>
    </lineage>
</organism>
<feature type="transmembrane region" description="Helical" evidence="7">
    <location>
        <begin position="310"/>
        <end position="331"/>
    </location>
</feature>
<evidence type="ECO:0000256" key="5">
    <source>
        <dbReference type="ARBA" id="ARBA00022989"/>
    </source>
</evidence>
<feature type="transmembrane region" description="Helical" evidence="7">
    <location>
        <begin position="77"/>
        <end position="100"/>
    </location>
</feature>
<dbReference type="STRING" id="28034.BFX07_05980"/>
<keyword evidence="5 7" id="KW-1133">Transmembrane helix</keyword>
<evidence type="ECO:0000256" key="4">
    <source>
        <dbReference type="ARBA" id="ARBA00022692"/>
    </source>
</evidence>
<sequence length="412" mass="44150">MSKPASSPVPRQARELAQARSLAAGGDAMIEVAIALLILHRTHSPAALGLVLSMPWWAGIVSHLTSTAWIDRVSRRLILIWGDILRAVIVLAIAIIPSLVGDTIGYFLLFGVAALYNSAFQAMTPVLSGSHLKGMISLIQQWESLASAAAYIIVSVGFVKSNTIPWIFALAAVLFIFSALRIGTISVDKTSWQPHEDPSAMATSTQQQYREAFIAFQANRTLSLLTVVSFFGAALVFGANVLTAPAMHRVWHQPTARYGWALLAIAIGQWLGGRIIGTPKVQQLTSKGRIIIGFSGLSVAFFALGTWHFIAIAMVILVAAGTANAVASRAISEWIQTYTPKHLLGRVMSLRGLFLISGAGLGTLLAGVVANHFGVITTFYSWAVLGGLIVSATILIPFHHVTESSTSQRAFK</sequence>
<evidence type="ECO:0000256" key="6">
    <source>
        <dbReference type="ARBA" id="ARBA00023136"/>
    </source>
</evidence>
<feature type="transmembrane region" description="Helical" evidence="7">
    <location>
        <begin position="222"/>
        <end position="246"/>
    </location>
</feature>
<evidence type="ECO:0000256" key="3">
    <source>
        <dbReference type="ARBA" id="ARBA00022475"/>
    </source>
</evidence>
<dbReference type="SUPFAM" id="SSF103473">
    <property type="entry name" value="MFS general substrate transporter"/>
    <property type="match status" value="1"/>
</dbReference>
<evidence type="ECO:0000256" key="1">
    <source>
        <dbReference type="ARBA" id="ARBA00004651"/>
    </source>
</evidence>
<dbReference type="GO" id="GO:0005886">
    <property type="term" value="C:plasma membrane"/>
    <property type="evidence" value="ECO:0007669"/>
    <property type="project" value="UniProtKB-SubCell"/>
</dbReference>
<dbReference type="AlphaFoldDB" id="A0A1W1WL80"/>
<name>A0A1W1WL80_SULTA</name>
<reference evidence="9" key="1">
    <citation type="submission" date="2017-04" db="EMBL/GenBank/DDBJ databases">
        <authorList>
            <person name="Varghese N."/>
            <person name="Submissions S."/>
        </authorList>
    </citation>
    <scope>NUCLEOTIDE SEQUENCE [LARGE SCALE GENOMIC DNA]</scope>
    <source>
        <strain evidence="9">DSM 9293</strain>
    </source>
</reference>
<dbReference type="PANTHER" id="PTHR43266:SF10">
    <property type="entry name" value="BACILYSIN EXPORTER BACE-RELATED"/>
    <property type="match status" value="1"/>
</dbReference>
<dbReference type="InterPro" id="IPR011701">
    <property type="entry name" value="MFS"/>
</dbReference>
<evidence type="ECO:0000256" key="2">
    <source>
        <dbReference type="ARBA" id="ARBA00022448"/>
    </source>
</evidence>
<feature type="transmembrane region" description="Helical" evidence="7">
    <location>
        <begin position="46"/>
        <end position="65"/>
    </location>
</feature>
<dbReference type="CDD" id="cd06173">
    <property type="entry name" value="MFS_MefA_like"/>
    <property type="match status" value="1"/>
</dbReference>
<keyword evidence="2" id="KW-0813">Transport</keyword>
<dbReference type="InterPro" id="IPR036259">
    <property type="entry name" value="MFS_trans_sf"/>
</dbReference>
<evidence type="ECO:0000256" key="7">
    <source>
        <dbReference type="SAM" id="Phobius"/>
    </source>
</evidence>
<dbReference type="EMBL" id="FWWY01000001">
    <property type="protein sequence ID" value="SMC06942.1"/>
    <property type="molecule type" value="Genomic_DNA"/>
</dbReference>
<dbReference type="RefSeq" id="WP_020374420.1">
    <property type="nucleotide sequence ID" value="NZ_FWWY01000001.1"/>
</dbReference>
<proteinExistence type="predicted"/>
<feature type="transmembrane region" description="Helical" evidence="7">
    <location>
        <begin position="21"/>
        <end position="40"/>
    </location>
</feature>
<feature type="transmembrane region" description="Helical" evidence="7">
    <location>
        <begin position="352"/>
        <end position="373"/>
    </location>
</feature>
<gene>
    <name evidence="8" type="ORF">SAMN00768000_3114</name>
</gene>
<evidence type="ECO:0000313" key="9">
    <source>
        <dbReference type="Proteomes" id="UP000192660"/>
    </source>
</evidence>
<dbReference type="PANTHER" id="PTHR43266">
    <property type="entry name" value="MACROLIDE-EFFLUX PROTEIN"/>
    <property type="match status" value="1"/>
</dbReference>
<keyword evidence="4 7" id="KW-0812">Transmembrane</keyword>
<keyword evidence="9" id="KW-1185">Reference proteome</keyword>
<dbReference type="GO" id="GO:0022857">
    <property type="term" value="F:transmembrane transporter activity"/>
    <property type="evidence" value="ECO:0007669"/>
    <property type="project" value="InterPro"/>
</dbReference>
<keyword evidence="6 7" id="KW-0472">Membrane</keyword>
<feature type="transmembrane region" description="Helical" evidence="7">
    <location>
        <begin position="139"/>
        <end position="158"/>
    </location>
</feature>
<accession>A0A1W1WL80</accession>
<dbReference type="Pfam" id="PF07690">
    <property type="entry name" value="MFS_1"/>
    <property type="match status" value="1"/>
</dbReference>
<dbReference type="Proteomes" id="UP000192660">
    <property type="component" value="Unassembled WGS sequence"/>
</dbReference>
<feature type="transmembrane region" description="Helical" evidence="7">
    <location>
        <begin position="164"/>
        <end position="183"/>
    </location>
</feature>
<evidence type="ECO:0000313" key="8">
    <source>
        <dbReference type="EMBL" id="SMC06942.1"/>
    </source>
</evidence>
<feature type="transmembrane region" description="Helical" evidence="7">
    <location>
        <begin position="258"/>
        <end position="276"/>
    </location>
</feature>
<dbReference type="OrthoDB" id="2083841at2"/>